<proteinExistence type="predicted"/>
<dbReference type="EMBL" id="MTKT01002214">
    <property type="protein sequence ID" value="OWM81146.1"/>
    <property type="molecule type" value="Genomic_DNA"/>
</dbReference>
<evidence type="ECO:0000256" key="1">
    <source>
        <dbReference type="SAM" id="Phobius"/>
    </source>
</evidence>
<reference evidence="3" key="1">
    <citation type="journal article" date="2017" name="Plant J.">
        <title>The pomegranate (Punica granatum L.) genome and the genomics of punicalagin biosynthesis.</title>
        <authorList>
            <person name="Qin G."/>
            <person name="Xu C."/>
            <person name="Ming R."/>
            <person name="Tang H."/>
            <person name="Guyot R."/>
            <person name="Kramer E.M."/>
            <person name="Hu Y."/>
            <person name="Yi X."/>
            <person name="Qi Y."/>
            <person name="Xu X."/>
            <person name="Gao Z."/>
            <person name="Pan H."/>
            <person name="Jian J."/>
            <person name="Tian Y."/>
            <person name="Yue Z."/>
            <person name="Xu Y."/>
        </authorList>
    </citation>
    <scope>NUCLEOTIDE SEQUENCE [LARGE SCALE GENOMIC DNA]</scope>
    <source>
        <strain evidence="3">cv. Dabenzi</strain>
    </source>
</reference>
<dbReference type="PANTHER" id="PTHR37213:SF1">
    <property type="entry name" value="SUBTILISIN-LIKE PROTEASE"/>
    <property type="match status" value="1"/>
</dbReference>
<dbReference type="PANTHER" id="PTHR37213">
    <property type="entry name" value="SUBTILISIN-LIKE PROTEASE"/>
    <property type="match status" value="1"/>
</dbReference>
<sequence length="113" mass="12982">MTSSWRRTFGNVRSFVGNSMGGLRGGANLASWVVAGTLAYFLWVKPSQDLRREQEEKAALAASDPYRYVEKRRPIPDPQKMRVSWYQFCLGMKTYSRHRIGVVLKILNDNKVL</sequence>
<dbReference type="Proteomes" id="UP000197138">
    <property type="component" value="Unassembled WGS sequence"/>
</dbReference>
<keyword evidence="1" id="KW-0812">Transmembrane</keyword>
<protein>
    <submittedName>
        <fullName evidence="2">Uncharacterized protein</fullName>
    </submittedName>
</protein>
<gene>
    <name evidence="2" type="ORF">CDL15_Pgr007177</name>
</gene>
<keyword evidence="1" id="KW-1133">Transmembrane helix</keyword>
<evidence type="ECO:0000313" key="2">
    <source>
        <dbReference type="EMBL" id="OWM81146.1"/>
    </source>
</evidence>
<keyword evidence="1" id="KW-0472">Membrane</keyword>
<dbReference type="AlphaFoldDB" id="A0A218X8Y9"/>
<accession>A0A218X8Y9</accession>
<organism evidence="2 3">
    <name type="scientific">Punica granatum</name>
    <name type="common">Pomegranate</name>
    <dbReference type="NCBI Taxonomy" id="22663"/>
    <lineage>
        <taxon>Eukaryota</taxon>
        <taxon>Viridiplantae</taxon>
        <taxon>Streptophyta</taxon>
        <taxon>Embryophyta</taxon>
        <taxon>Tracheophyta</taxon>
        <taxon>Spermatophyta</taxon>
        <taxon>Magnoliopsida</taxon>
        <taxon>eudicotyledons</taxon>
        <taxon>Gunneridae</taxon>
        <taxon>Pentapetalae</taxon>
        <taxon>rosids</taxon>
        <taxon>malvids</taxon>
        <taxon>Myrtales</taxon>
        <taxon>Lythraceae</taxon>
        <taxon>Punica</taxon>
    </lineage>
</organism>
<comment type="caution">
    <text evidence="2">The sequence shown here is derived from an EMBL/GenBank/DDBJ whole genome shotgun (WGS) entry which is preliminary data.</text>
</comment>
<feature type="transmembrane region" description="Helical" evidence="1">
    <location>
        <begin position="25"/>
        <end position="44"/>
    </location>
</feature>
<name>A0A218X8Y9_PUNGR</name>
<evidence type="ECO:0000313" key="3">
    <source>
        <dbReference type="Proteomes" id="UP000197138"/>
    </source>
</evidence>